<evidence type="ECO:0000313" key="2">
    <source>
        <dbReference type="EMBL" id="KAJ7040546.1"/>
    </source>
</evidence>
<comment type="caution">
    <text evidence="2">The sequence shown here is derived from an EMBL/GenBank/DDBJ whole genome shotgun (WGS) entry which is preliminary data.</text>
</comment>
<reference evidence="2" key="1">
    <citation type="submission" date="2023-03" db="EMBL/GenBank/DDBJ databases">
        <title>Massive genome expansion in bonnet fungi (Mycena s.s.) driven by repeated elements and novel gene families across ecological guilds.</title>
        <authorList>
            <consortium name="Lawrence Berkeley National Laboratory"/>
            <person name="Harder C.B."/>
            <person name="Miyauchi S."/>
            <person name="Viragh M."/>
            <person name="Kuo A."/>
            <person name="Thoen E."/>
            <person name="Andreopoulos B."/>
            <person name="Lu D."/>
            <person name="Skrede I."/>
            <person name="Drula E."/>
            <person name="Henrissat B."/>
            <person name="Morin E."/>
            <person name="Kohler A."/>
            <person name="Barry K."/>
            <person name="LaButti K."/>
            <person name="Morin E."/>
            <person name="Salamov A."/>
            <person name="Lipzen A."/>
            <person name="Mereny Z."/>
            <person name="Hegedus B."/>
            <person name="Baldrian P."/>
            <person name="Stursova M."/>
            <person name="Weitz H."/>
            <person name="Taylor A."/>
            <person name="Grigoriev I.V."/>
            <person name="Nagy L.G."/>
            <person name="Martin F."/>
            <person name="Kauserud H."/>
        </authorList>
    </citation>
    <scope>NUCLEOTIDE SEQUENCE</scope>
    <source>
        <strain evidence="2">CBHHK200</strain>
    </source>
</reference>
<gene>
    <name evidence="2" type="ORF">C8F04DRAFT_1230889</name>
</gene>
<dbReference type="EMBL" id="JARJCM010000021">
    <property type="protein sequence ID" value="KAJ7040546.1"/>
    <property type="molecule type" value="Genomic_DNA"/>
</dbReference>
<feature type="region of interest" description="Disordered" evidence="1">
    <location>
        <begin position="95"/>
        <end position="119"/>
    </location>
</feature>
<organism evidence="2 3">
    <name type="scientific">Mycena alexandri</name>
    <dbReference type="NCBI Taxonomy" id="1745969"/>
    <lineage>
        <taxon>Eukaryota</taxon>
        <taxon>Fungi</taxon>
        <taxon>Dikarya</taxon>
        <taxon>Basidiomycota</taxon>
        <taxon>Agaricomycotina</taxon>
        <taxon>Agaricomycetes</taxon>
        <taxon>Agaricomycetidae</taxon>
        <taxon>Agaricales</taxon>
        <taxon>Marasmiineae</taxon>
        <taxon>Mycenaceae</taxon>
        <taxon>Mycena</taxon>
    </lineage>
</organism>
<dbReference type="AlphaFoldDB" id="A0AAD6T680"/>
<name>A0AAD6T680_9AGAR</name>
<evidence type="ECO:0000313" key="3">
    <source>
        <dbReference type="Proteomes" id="UP001218188"/>
    </source>
</evidence>
<evidence type="ECO:0000256" key="1">
    <source>
        <dbReference type="SAM" id="MobiDB-lite"/>
    </source>
</evidence>
<dbReference type="Proteomes" id="UP001218188">
    <property type="component" value="Unassembled WGS sequence"/>
</dbReference>
<proteinExistence type="predicted"/>
<sequence length="119" mass="13355">MSKSGSGANYYHEEIKELLQLLQRLPETIPVGVDHDFRGYAPDGGRWVDDLRQAARTAIQAAGNSLPREIQTTAAKRLFEHDAIVDKTAKKAKVDQKAEKERRKAAVDIAKKKDRAMRV</sequence>
<accession>A0AAD6T680</accession>
<protein>
    <submittedName>
        <fullName evidence="2">Uncharacterized protein</fullName>
    </submittedName>
</protein>
<keyword evidence="3" id="KW-1185">Reference proteome</keyword>